<reference evidence="2" key="2">
    <citation type="submission" date="2015-01" db="EMBL/GenBank/DDBJ databases">
        <title>Evolutionary Origins and Diversification of the Mycorrhizal Mutualists.</title>
        <authorList>
            <consortium name="DOE Joint Genome Institute"/>
            <consortium name="Mycorrhizal Genomics Consortium"/>
            <person name="Kohler A."/>
            <person name="Kuo A."/>
            <person name="Nagy L.G."/>
            <person name="Floudas D."/>
            <person name="Copeland A."/>
            <person name="Barry K.W."/>
            <person name="Cichocki N."/>
            <person name="Veneault-Fourrey C."/>
            <person name="LaButti K."/>
            <person name="Lindquist E.A."/>
            <person name="Lipzen A."/>
            <person name="Lundell T."/>
            <person name="Morin E."/>
            <person name="Murat C."/>
            <person name="Riley R."/>
            <person name="Ohm R."/>
            <person name="Sun H."/>
            <person name="Tunlid A."/>
            <person name="Henrissat B."/>
            <person name="Grigoriev I.V."/>
            <person name="Hibbett D.S."/>
            <person name="Martin F."/>
        </authorList>
    </citation>
    <scope>NUCLEOTIDE SEQUENCE [LARGE SCALE GENOMIC DNA]</scope>
    <source>
        <strain evidence="2">UH-Slu-Lm8-n1</strain>
    </source>
</reference>
<dbReference type="InParanoid" id="A0A0D0BL02"/>
<proteinExistence type="predicted"/>
<name>A0A0D0BL02_9AGAM</name>
<protein>
    <submittedName>
        <fullName evidence="1">Uncharacterized protein</fullName>
    </submittedName>
</protein>
<evidence type="ECO:0000313" key="2">
    <source>
        <dbReference type="Proteomes" id="UP000054485"/>
    </source>
</evidence>
<keyword evidence="2" id="KW-1185">Reference proteome</keyword>
<dbReference type="Proteomes" id="UP000054485">
    <property type="component" value="Unassembled WGS sequence"/>
</dbReference>
<sequence length="197" mass="22576">MCPCRRIAVFDSFADTMSRMESVHQSSQAPTALPGDVVSALHTLHEFVATATSIPPQIIVTCRDDKRAFGRAALQAMSYRKAVDMFITRFATKEDWWISEYRYKPEVTIYGRFYRQHGDDDDGMVILDERGWSELVGNVVKLTIVFTSLKFSVTAILESMIQEPSRRSQRTNNNYLVIKTWLHHGGCNRNGYIDSIW</sequence>
<dbReference type="AlphaFoldDB" id="A0A0D0BL02"/>
<dbReference type="EMBL" id="KN835201">
    <property type="protein sequence ID" value="KIK43928.1"/>
    <property type="molecule type" value="Genomic_DNA"/>
</dbReference>
<accession>A0A0D0BL02</accession>
<organism evidence="1 2">
    <name type="scientific">Suillus luteus UH-Slu-Lm8-n1</name>
    <dbReference type="NCBI Taxonomy" id="930992"/>
    <lineage>
        <taxon>Eukaryota</taxon>
        <taxon>Fungi</taxon>
        <taxon>Dikarya</taxon>
        <taxon>Basidiomycota</taxon>
        <taxon>Agaricomycotina</taxon>
        <taxon>Agaricomycetes</taxon>
        <taxon>Agaricomycetidae</taxon>
        <taxon>Boletales</taxon>
        <taxon>Suillineae</taxon>
        <taxon>Suillaceae</taxon>
        <taxon>Suillus</taxon>
    </lineage>
</organism>
<dbReference type="HOGENOM" id="CLU_119673_0_0_1"/>
<evidence type="ECO:0000313" key="1">
    <source>
        <dbReference type="EMBL" id="KIK43928.1"/>
    </source>
</evidence>
<reference evidence="1 2" key="1">
    <citation type="submission" date="2014-04" db="EMBL/GenBank/DDBJ databases">
        <authorList>
            <consortium name="DOE Joint Genome Institute"/>
            <person name="Kuo A."/>
            <person name="Ruytinx J."/>
            <person name="Rineau F."/>
            <person name="Colpaert J."/>
            <person name="Kohler A."/>
            <person name="Nagy L.G."/>
            <person name="Floudas D."/>
            <person name="Copeland A."/>
            <person name="Barry K.W."/>
            <person name="Cichocki N."/>
            <person name="Veneault-Fourrey C."/>
            <person name="LaButti K."/>
            <person name="Lindquist E.A."/>
            <person name="Lipzen A."/>
            <person name="Lundell T."/>
            <person name="Morin E."/>
            <person name="Murat C."/>
            <person name="Sun H."/>
            <person name="Tunlid A."/>
            <person name="Henrissat B."/>
            <person name="Grigoriev I.V."/>
            <person name="Hibbett D.S."/>
            <person name="Martin F."/>
            <person name="Nordberg H.P."/>
            <person name="Cantor M.N."/>
            <person name="Hua S.X."/>
        </authorList>
    </citation>
    <scope>NUCLEOTIDE SEQUENCE [LARGE SCALE GENOMIC DNA]</scope>
    <source>
        <strain evidence="1 2">UH-Slu-Lm8-n1</strain>
    </source>
</reference>
<gene>
    <name evidence="1" type="ORF">CY34DRAFT_673976</name>
</gene>
<dbReference type="OrthoDB" id="3004045at2759"/>